<organism evidence="1 2">
    <name type="scientific">Massilia mucilaginosa</name>
    <dbReference type="NCBI Taxonomy" id="2609282"/>
    <lineage>
        <taxon>Bacteria</taxon>
        <taxon>Pseudomonadati</taxon>
        <taxon>Pseudomonadota</taxon>
        <taxon>Betaproteobacteria</taxon>
        <taxon>Burkholderiales</taxon>
        <taxon>Oxalobacteraceae</taxon>
        <taxon>Telluria group</taxon>
        <taxon>Massilia</taxon>
    </lineage>
</organism>
<proteinExistence type="predicted"/>
<dbReference type="Proteomes" id="UP000609726">
    <property type="component" value="Unassembled WGS sequence"/>
</dbReference>
<evidence type="ECO:0000313" key="1">
    <source>
        <dbReference type="EMBL" id="NHZ93620.1"/>
    </source>
</evidence>
<reference evidence="1 2" key="1">
    <citation type="submission" date="2019-10" db="EMBL/GenBank/DDBJ databases">
        <title>Taxonomy of Antarctic Massilia spp.: description of Massilia rubra sp. nov., Massilia aquatica sp. nov., Massilia mucilaginosa sp. nov., Massilia frigida sp. nov. isolated from streams, lakes and regoliths.</title>
        <authorList>
            <person name="Holochova P."/>
            <person name="Sedlacek I."/>
            <person name="Kralova S."/>
            <person name="Maslanova I."/>
            <person name="Busse H.-J."/>
            <person name="Stankova E."/>
            <person name="Vrbovska V."/>
            <person name="Kovarovic V."/>
            <person name="Bartak M."/>
            <person name="Svec P."/>
            <person name="Pantucek R."/>
        </authorList>
    </citation>
    <scope>NUCLEOTIDE SEQUENCE [LARGE SCALE GENOMIC DNA]</scope>
    <source>
        <strain evidence="1 2">CCM 8733</strain>
    </source>
</reference>
<gene>
    <name evidence="1" type="ORF">F2P45_32170</name>
</gene>
<protein>
    <submittedName>
        <fullName evidence="1">Uncharacterized protein</fullName>
    </submittedName>
</protein>
<keyword evidence="2" id="KW-1185">Reference proteome</keyword>
<dbReference type="EMBL" id="WHJH01000082">
    <property type="protein sequence ID" value="NHZ93620.1"/>
    <property type="molecule type" value="Genomic_DNA"/>
</dbReference>
<evidence type="ECO:0000313" key="2">
    <source>
        <dbReference type="Proteomes" id="UP000609726"/>
    </source>
</evidence>
<comment type="caution">
    <text evidence="1">The sequence shown here is derived from an EMBL/GenBank/DDBJ whole genome shotgun (WGS) entry which is preliminary data.</text>
</comment>
<sequence>MNLADNPGLGSVDRAPYQLAHLLRRLPADFSAYQPFPDADCATAELVARHARNANETLMHGLAALGHVMMLAGLNEEGQAASSHLARMGDLITHLAVEAETMQELDLSISNALKAQPRSAGETQCWVPALPGQLPPPEQIVIGWHTELESPVVIFYDSSGIGEPCWRVCADGGQFVSDPSTPGCSGSHAAG</sequence>
<dbReference type="RefSeq" id="WP_166882305.1">
    <property type="nucleotide sequence ID" value="NZ_WHJH01000082.1"/>
</dbReference>
<name>A0ABX0P477_9BURK</name>
<accession>A0ABX0P477</accession>